<evidence type="ECO:0000313" key="2">
    <source>
        <dbReference type="Proteomes" id="UP000192491"/>
    </source>
</evidence>
<comment type="caution">
    <text evidence="1">The sequence shown here is derived from an EMBL/GenBank/DDBJ whole genome shotgun (WGS) entry which is preliminary data.</text>
</comment>
<protein>
    <recommendedName>
        <fullName evidence="3">DUF2281 domain-containing protein</fullName>
    </recommendedName>
</protein>
<name>A0A1Y1Q8Z6_9GAMM</name>
<dbReference type="Proteomes" id="UP000192491">
    <property type="component" value="Unassembled WGS sequence"/>
</dbReference>
<evidence type="ECO:0008006" key="3">
    <source>
        <dbReference type="Google" id="ProtNLM"/>
    </source>
</evidence>
<sequence length="95" mass="10993">MGTVEQLIDRTRYLPESTQREIVQFVEQILAKYHQPNLGKITTSAQVIPIRTRLNQIMGRFAHPRPAVSPNADKAGWHEYLTEKYMPHCLHTARP</sequence>
<proteinExistence type="predicted"/>
<evidence type="ECO:0000313" key="1">
    <source>
        <dbReference type="EMBL" id="OQX00231.1"/>
    </source>
</evidence>
<dbReference type="EMBL" id="MTEJ01000667">
    <property type="protein sequence ID" value="OQX00231.1"/>
    <property type="molecule type" value="Genomic_DNA"/>
</dbReference>
<accession>A0A1Y1Q8Z6</accession>
<gene>
    <name evidence="1" type="ORF">BWK73_49145</name>
</gene>
<dbReference type="AlphaFoldDB" id="A0A1Y1Q8Z6"/>
<reference evidence="1 2" key="1">
    <citation type="submission" date="2017-01" db="EMBL/GenBank/DDBJ databases">
        <title>Novel large sulfur bacteria in the metagenomes of groundwater-fed chemosynthetic microbial mats in the Lake Huron basin.</title>
        <authorList>
            <person name="Sharrar A.M."/>
            <person name="Flood B.E."/>
            <person name="Bailey J.V."/>
            <person name="Jones D.S."/>
            <person name="Biddanda B."/>
            <person name="Ruberg S.A."/>
            <person name="Marcus D.N."/>
            <person name="Dick G.J."/>
        </authorList>
    </citation>
    <scope>NUCLEOTIDE SEQUENCE [LARGE SCALE GENOMIC DNA]</scope>
    <source>
        <strain evidence="1">A8</strain>
    </source>
</reference>
<organism evidence="1 2">
    <name type="scientific">Thiothrix lacustris</name>
    <dbReference type="NCBI Taxonomy" id="525917"/>
    <lineage>
        <taxon>Bacteria</taxon>
        <taxon>Pseudomonadati</taxon>
        <taxon>Pseudomonadota</taxon>
        <taxon>Gammaproteobacteria</taxon>
        <taxon>Thiotrichales</taxon>
        <taxon>Thiotrichaceae</taxon>
        <taxon>Thiothrix</taxon>
    </lineage>
</organism>